<feature type="transmembrane region" description="Helical" evidence="9">
    <location>
        <begin position="303"/>
        <end position="320"/>
    </location>
</feature>
<dbReference type="PROSITE" id="PS50929">
    <property type="entry name" value="ABC_TM1F"/>
    <property type="match status" value="2"/>
</dbReference>
<keyword evidence="3 9" id="KW-0812">Transmembrane</keyword>
<evidence type="ECO:0000256" key="6">
    <source>
        <dbReference type="ARBA" id="ARBA00022840"/>
    </source>
</evidence>
<dbReference type="SUPFAM" id="SSF90123">
    <property type="entry name" value="ABC transporter transmembrane region"/>
    <property type="match status" value="2"/>
</dbReference>
<evidence type="ECO:0000256" key="1">
    <source>
        <dbReference type="ARBA" id="ARBA00004141"/>
    </source>
</evidence>
<dbReference type="InterPro" id="IPR003439">
    <property type="entry name" value="ABC_transporter-like_ATP-bd"/>
</dbReference>
<accession>A0A5C3M5L6</accession>
<dbReference type="InterPro" id="IPR050173">
    <property type="entry name" value="ABC_transporter_C-like"/>
</dbReference>
<feature type="transmembrane region" description="Helical" evidence="9">
    <location>
        <begin position="502"/>
        <end position="521"/>
    </location>
</feature>
<keyword evidence="5" id="KW-0547">Nucleotide-binding</keyword>
<gene>
    <name evidence="12" type="ORF">BDQ12DRAFT_711277</name>
</gene>
<dbReference type="SUPFAM" id="SSF52540">
    <property type="entry name" value="P-loop containing nucleoside triphosphate hydrolases"/>
    <property type="match status" value="2"/>
</dbReference>
<dbReference type="PANTHER" id="PTHR24223:SF356">
    <property type="entry name" value="ATP-BINDING CASSETTE TRANSPORTER ABC4"/>
    <property type="match status" value="1"/>
</dbReference>
<feature type="transmembrane region" description="Helical" evidence="9">
    <location>
        <begin position="264"/>
        <end position="283"/>
    </location>
</feature>
<feature type="domain" description="ABC transmembrane type-1" evidence="11">
    <location>
        <begin position="882"/>
        <end position="1171"/>
    </location>
</feature>
<evidence type="ECO:0000256" key="9">
    <source>
        <dbReference type="SAM" id="Phobius"/>
    </source>
</evidence>
<proteinExistence type="predicted"/>
<keyword evidence="7 9" id="KW-1133">Transmembrane helix</keyword>
<evidence type="ECO:0000256" key="4">
    <source>
        <dbReference type="ARBA" id="ARBA00022737"/>
    </source>
</evidence>
<feature type="transmembrane region" description="Helical" evidence="9">
    <location>
        <begin position="390"/>
        <end position="409"/>
    </location>
</feature>
<dbReference type="InterPro" id="IPR036640">
    <property type="entry name" value="ABC1_TM_sf"/>
</dbReference>
<dbReference type="GO" id="GO:0016020">
    <property type="term" value="C:membrane"/>
    <property type="evidence" value="ECO:0007669"/>
    <property type="project" value="UniProtKB-SubCell"/>
</dbReference>
<feature type="transmembrane region" description="Helical" evidence="9">
    <location>
        <begin position="921"/>
        <end position="947"/>
    </location>
</feature>
<keyword evidence="12" id="KW-0378">Hydrolase</keyword>
<organism evidence="12 13">
    <name type="scientific">Crucibulum laeve</name>
    <dbReference type="NCBI Taxonomy" id="68775"/>
    <lineage>
        <taxon>Eukaryota</taxon>
        <taxon>Fungi</taxon>
        <taxon>Dikarya</taxon>
        <taxon>Basidiomycota</taxon>
        <taxon>Agaricomycotina</taxon>
        <taxon>Agaricomycetes</taxon>
        <taxon>Agaricomycetidae</taxon>
        <taxon>Agaricales</taxon>
        <taxon>Agaricineae</taxon>
        <taxon>Nidulariaceae</taxon>
        <taxon>Crucibulum</taxon>
    </lineage>
</organism>
<evidence type="ECO:0000256" key="5">
    <source>
        <dbReference type="ARBA" id="ARBA00022741"/>
    </source>
</evidence>
<keyword evidence="8 9" id="KW-0472">Membrane</keyword>
<dbReference type="Pfam" id="PF00664">
    <property type="entry name" value="ABC_membrane"/>
    <property type="match status" value="2"/>
</dbReference>
<evidence type="ECO:0000259" key="10">
    <source>
        <dbReference type="PROSITE" id="PS50893"/>
    </source>
</evidence>
<dbReference type="PROSITE" id="PS50893">
    <property type="entry name" value="ABC_TRANSPORTER_2"/>
    <property type="match status" value="2"/>
</dbReference>
<dbReference type="FunFam" id="3.40.50.300:FF:000838">
    <property type="entry name" value="ABC multidrug transporter (Eurofung)"/>
    <property type="match status" value="1"/>
</dbReference>
<dbReference type="OrthoDB" id="6500128at2759"/>
<dbReference type="GO" id="GO:0005524">
    <property type="term" value="F:ATP binding"/>
    <property type="evidence" value="ECO:0007669"/>
    <property type="project" value="UniProtKB-KW"/>
</dbReference>
<reference evidence="12 13" key="1">
    <citation type="journal article" date="2019" name="Nat. Ecol. Evol.">
        <title>Megaphylogeny resolves global patterns of mushroom evolution.</title>
        <authorList>
            <person name="Varga T."/>
            <person name="Krizsan K."/>
            <person name="Foldi C."/>
            <person name="Dima B."/>
            <person name="Sanchez-Garcia M."/>
            <person name="Sanchez-Ramirez S."/>
            <person name="Szollosi G.J."/>
            <person name="Szarkandi J.G."/>
            <person name="Papp V."/>
            <person name="Albert L."/>
            <person name="Andreopoulos W."/>
            <person name="Angelini C."/>
            <person name="Antonin V."/>
            <person name="Barry K.W."/>
            <person name="Bougher N.L."/>
            <person name="Buchanan P."/>
            <person name="Buyck B."/>
            <person name="Bense V."/>
            <person name="Catcheside P."/>
            <person name="Chovatia M."/>
            <person name="Cooper J."/>
            <person name="Damon W."/>
            <person name="Desjardin D."/>
            <person name="Finy P."/>
            <person name="Geml J."/>
            <person name="Haridas S."/>
            <person name="Hughes K."/>
            <person name="Justo A."/>
            <person name="Karasinski D."/>
            <person name="Kautmanova I."/>
            <person name="Kiss B."/>
            <person name="Kocsube S."/>
            <person name="Kotiranta H."/>
            <person name="LaButti K.M."/>
            <person name="Lechner B.E."/>
            <person name="Liimatainen K."/>
            <person name="Lipzen A."/>
            <person name="Lukacs Z."/>
            <person name="Mihaltcheva S."/>
            <person name="Morgado L.N."/>
            <person name="Niskanen T."/>
            <person name="Noordeloos M.E."/>
            <person name="Ohm R.A."/>
            <person name="Ortiz-Santana B."/>
            <person name="Ovrebo C."/>
            <person name="Racz N."/>
            <person name="Riley R."/>
            <person name="Savchenko A."/>
            <person name="Shiryaev A."/>
            <person name="Soop K."/>
            <person name="Spirin V."/>
            <person name="Szebenyi C."/>
            <person name="Tomsovsky M."/>
            <person name="Tulloss R.E."/>
            <person name="Uehling J."/>
            <person name="Grigoriev I.V."/>
            <person name="Vagvolgyi C."/>
            <person name="Papp T."/>
            <person name="Martin F.M."/>
            <person name="Miettinen O."/>
            <person name="Hibbett D.S."/>
            <person name="Nagy L.G."/>
        </authorList>
    </citation>
    <scope>NUCLEOTIDE SEQUENCE [LARGE SCALE GENOMIC DNA]</scope>
    <source>
        <strain evidence="12 13">CBS 166.37</strain>
    </source>
</reference>
<dbReference type="Gene3D" id="3.40.50.300">
    <property type="entry name" value="P-loop containing nucleotide triphosphate hydrolases"/>
    <property type="match status" value="2"/>
</dbReference>
<comment type="subcellular location">
    <subcellularLocation>
        <location evidence="1">Membrane</location>
        <topology evidence="1">Multi-pass membrane protein</topology>
    </subcellularLocation>
</comment>
<dbReference type="InterPro" id="IPR011527">
    <property type="entry name" value="ABC1_TM_dom"/>
</dbReference>
<evidence type="ECO:0000256" key="7">
    <source>
        <dbReference type="ARBA" id="ARBA00022989"/>
    </source>
</evidence>
<evidence type="ECO:0000313" key="12">
    <source>
        <dbReference type="EMBL" id="TFK40612.1"/>
    </source>
</evidence>
<dbReference type="GO" id="GO:0140359">
    <property type="term" value="F:ABC-type transporter activity"/>
    <property type="evidence" value="ECO:0007669"/>
    <property type="project" value="InterPro"/>
</dbReference>
<dbReference type="FunFam" id="1.20.1560.10:FF:000013">
    <property type="entry name" value="ABC transporter C family member 2"/>
    <property type="match status" value="1"/>
</dbReference>
<dbReference type="InterPro" id="IPR017871">
    <property type="entry name" value="ABC_transporter-like_CS"/>
</dbReference>
<dbReference type="EMBL" id="ML213596">
    <property type="protein sequence ID" value="TFK40612.1"/>
    <property type="molecule type" value="Genomic_DNA"/>
</dbReference>
<dbReference type="STRING" id="68775.A0A5C3M5L6"/>
<feature type="domain" description="ABC transporter" evidence="10">
    <location>
        <begin position="1200"/>
        <end position="1436"/>
    </location>
</feature>
<dbReference type="InterPro" id="IPR003593">
    <property type="entry name" value="AAA+_ATPase"/>
</dbReference>
<dbReference type="Pfam" id="PF00005">
    <property type="entry name" value="ABC_tran"/>
    <property type="match status" value="2"/>
</dbReference>
<protein>
    <submittedName>
        <fullName evidence="12">P-loop containing nucleoside triphosphate hydrolase protein</fullName>
    </submittedName>
</protein>
<feature type="transmembrane region" description="Helical" evidence="9">
    <location>
        <begin position="879"/>
        <end position="901"/>
    </location>
</feature>
<evidence type="ECO:0000313" key="13">
    <source>
        <dbReference type="Proteomes" id="UP000308652"/>
    </source>
</evidence>
<feature type="transmembrane region" description="Helical" evidence="9">
    <location>
        <begin position="12"/>
        <end position="31"/>
    </location>
</feature>
<feature type="transmembrane region" description="Helical" evidence="9">
    <location>
        <begin position="86"/>
        <end position="106"/>
    </location>
</feature>
<keyword evidence="2" id="KW-0813">Transport</keyword>
<dbReference type="CDD" id="cd03250">
    <property type="entry name" value="ABCC_MRP_domain1"/>
    <property type="match status" value="1"/>
</dbReference>
<feature type="domain" description="ABC transporter" evidence="10">
    <location>
        <begin position="599"/>
        <end position="843"/>
    </location>
</feature>
<sequence>MTPIHASWDERSVVPCISILSGLSLLVQWLLQTRRNQSSEDPAVNVKTFKLRDISSGSPLALMRLVGVIVVASCFAVRFFDCHAVVNLYMTCSMVYILCLLLAHLLTTSLRTTRQVYIHARLLLFAVFTVDAIRNVWPLTTYTQSPKDLPEGQLLWVRLGAVTISGVIIPLVIRSPLSSATRDEIAEETASLWSRLTYGYLNATILTAFRKKTLLYSDLPHLRNVNHARNLVRTSFPTLDVYSDGKNKSKSLLWNILTVFRWEYVALAVLQAFQICLGFVGPLTVNRILTFMEGDGRNSIMQAWFWVSLLFLGPFIRALVSQWYTFISTRNVVRLEAILTQLIFSHSLRIRMNDPISQDLQEGPKTGHLVGRINNLVTSDLSNITSINDIWLVVLFSPFQIALSTWFLYVILGWSAFSGLAVMLACFPMTGYFTRMLRNFQISTMKKSDARVQKVAEALAIIRMIKLFGWEPKITKQITTLRDEEVALLKKSKKLELASNNYNYLIPLLTMMMTFGTYTALMHRELTSSRVFSSIAVFENLRLHLRQVLSIIPNVVQGKVSLDRVNDFFIHSEILRDSERVTPQSQDSLLCAIDHQDKVGFLDTEFFWSSDDTAFKLRIHGLLLFEPGITLIVGPTSSGKSSILLALLGEMRHRLLHEDSWFHLPRGDGVAYVPQKSWILSSTVKENIVFGSNFDKERYEKVVRQCALSEDLTRFEDGDATEVGERGIMLSGGQKARISLARAIYSTARVVLIDDVLASVDARTANLIVSKCLLGDLMIGRTVLLVSHNLALSGISQRILHISLDGHTGPDYMVSANSSIPKQPRVFDESTSSENDIPLQRPMTSFTRRLIVSEAVDEGHIQWTAFKLYLTNLSRRPTLFWIVILGAIFSNEFMLAFQSWFLGYWSAQYETNKASEVSISYYLGMYTSLMAISIALYSASYTLFYFGSLRASRVIHRQFIVSVLNCMWRWLDTTPTSRIIARATQDMRIIDGPLALSVKSMLDLNLGIIVRIGSIGIISPIYILPGVFVACAGIFVGQLYMTAQLSVKRHMSNAKSPVLGHFAVAMEGIVSIRAYGVQARFLDESLTLLDLYTRAAVIYWDLNRWVTIRSEVLGGIFTAGLGAYLVYWQAIDSSASNTGFSLTMAVGFSSMILTWIRMLNNAELSANSLERVLQYTELQSEEDGKAKIMPPAHWPASGALRVEKLSARYSEDEPEILRDISFEIKSGEHVGIVGRTGAGKSSLALSLMRCIPTKGDVYYDEVLTTSISISTLRANISIIPQDPDLLTGSLRENLDPFSEHDDSDLYDALRSAGFFNLESGSDGRQLSLDTQLSSGGNNLSVGQRQIVALARTLVRGSKLLILDEATSAIDYKTDSVIQTALRHELDSVTLLTVAHRLQTIMDFDRIMVLDAGRIIEFDKPSTLLQMKQGLLRALVDESPDRESLYAMAGMQCPVD</sequence>
<evidence type="ECO:0000256" key="8">
    <source>
        <dbReference type="ARBA" id="ARBA00023136"/>
    </source>
</evidence>
<feature type="transmembrane region" description="Helical" evidence="9">
    <location>
        <begin position="1137"/>
        <end position="1156"/>
    </location>
</feature>
<keyword evidence="4" id="KW-0677">Repeat</keyword>
<dbReference type="CDD" id="cd18596">
    <property type="entry name" value="ABC_6TM_VMR1_D1_like"/>
    <property type="match status" value="1"/>
</dbReference>
<dbReference type="CDD" id="cd18604">
    <property type="entry name" value="ABC_6TM_VMR1_D2_like"/>
    <property type="match status" value="1"/>
</dbReference>
<dbReference type="SMART" id="SM00382">
    <property type="entry name" value="AAA"/>
    <property type="match status" value="2"/>
</dbReference>
<feature type="transmembrane region" description="Helical" evidence="9">
    <location>
        <begin position="60"/>
        <end position="80"/>
    </location>
</feature>
<dbReference type="GO" id="GO:0016887">
    <property type="term" value="F:ATP hydrolysis activity"/>
    <property type="evidence" value="ECO:0007669"/>
    <property type="project" value="InterPro"/>
</dbReference>
<dbReference type="InterPro" id="IPR027417">
    <property type="entry name" value="P-loop_NTPase"/>
</dbReference>
<feature type="transmembrane region" description="Helical" evidence="9">
    <location>
        <begin position="1112"/>
        <end position="1131"/>
    </location>
</feature>
<keyword evidence="6" id="KW-0067">ATP-binding</keyword>
<dbReference type="Proteomes" id="UP000308652">
    <property type="component" value="Unassembled WGS sequence"/>
</dbReference>
<feature type="transmembrane region" description="Helical" evidence="9">
    <location>
        <begin position="155"/>
        <end position="173"/>
    </location>
</feature>
<feature type="domain" description="ABC transmembrane type-1" evidence="11">
    <location>
        <begin position="265"/>
        <end position="557"/>
    </location>
</feature>
<evidence type="ECO:0000256" key="3">
    <source>
        <dbReference type="ARBA" id="ARBA00022692"/>
    </source>
</evidence>
<name>A0A5C3M5L6_9AGAR</name>
<dbReference type="CDD" id="cd03244">
    <property type="entry name" value="ABCC_MRP_domain2"/>
    <property type="match status" value="1"/>
</dbReference>
<dbReference type="PROSITE" id="PS00211">
    <property type="entry name" value="ABC_TRANSPORTER_1"/>
    <property type="match status" value="1"/>
</dbReference>
<dbReference type="Gene3D" id="1.20.1560.10">
    <property type="entry name" value="ABC transporter type 1, transmembrane domain"/>
    <property type="match status" value="2"/>
</dbReference>
<feature type="transmembrane region" description="Helical" evidence="9">
    <location>
        <begin position="415"/>
        <end position="434"/>
    </location>
</feature>
<evidence type="ECO:0000256" key="2">
    <source>
        <dbReference type="ARBA" id="ARBA00022448"/>
    </source>
</evidence>
<keyword evidence="13" id="KW-1185">Reference proteome</keyword>
<feature type="transmembrane region" description="Helical" evidence="9">
    <location>
        <begin position="1008"/>
        <end position="1041"/>
    </location>
</feature>
<evidence type="ECO:0000259" key="11">
    <source>
        <dbReference type="PROSITE" id="PS50929"/>
    </source>
</evidence>
<dbReference type="PANTHER" id="PTHR24223">
    <property type="entry name" value="ATP-BINDING CASSETTE SUB-FAMILY C"/>
    <property type="match status" value="1"/>
</dbReference>